<keyword evidence="2" id="KW-1185">Reference proteome</keyword>
<protein>
    <submittedName>
        <fullName evidence="1">Uncharacterized protein</fullName>
    </submittedName>
</protein>
<sequence length="182" mass="19885">MRVLQVDYNYMQQEILFDVPKKSYSIATCAPKSAEVIRSQMKTLKVDNTGPTGSGVGAVNRKNCDLCVILGGDQGLERCITEDGRNVCNSCKTFGYPACPWTSGLKTPLFVKTPQEQLIHDTVVAAIFATPEADMSTKTFRQTFASLIRNGDIAALAEDSEDSRADSDSDGSNYESSDDDEY</sequence>
<organism evidence="1 2">
    <name type="scientific">Boeremia exigua</name>
    <dbReference type="NCBI Taxonomy" id="749465"/>
    <lineage>
        <taxon>Eukaryota</taxon>
        <taxon>Fungi</taxon>
        <taxon>Dikarya</taxon>
        <taxon>Ascomycota</taxon>
        <taxon>Pezizomycotina</taxon>
        <taxon>Dothideomycetes</taxon>
        <taxon>Pleosporomycetidae</taxon>
        <taxon>Pleosporales</taxon>
        <taxon>Pleosporineae</taxon>
        <taxon>Didymellaceae</taxon>
        <taxon>Boeremia</taxon>
    </lineage>
</organism>
<proteinExistence type="predicted"/>
<evidence type="ECO:0000313" key="2">
    <source>
        <dbReference type="Proteomes" id="UP001153331"/>
    </source>
</evidence>
<dbReference type="Proteomes" id="UP001153331">
    <property type="component" value="Unassembled WGS sequence"/>
</dbReference>
<evidence type="ECO:0000313" key="1">
    <source>
        <dbReference type="EMBL" id="KAJ8108346.1"/>
    </source>
</evidence>
<accession>A0ACC2I0Q7</accession>
<name>A0ACC2I0Q7_9PLEO</name>
<reference evidence="1" key="1">
    <citation type="submission" date="2022-11" db="EMBL/GenBank/DDBJ databases">
        <title>Genome Sequence of Boeremia exigua.</title>
        <authorList>
            <person name="Buettner E."/>
        </authorList>
    </citation>
    <scope>NUCLEOTIDE SEQUENCE</scope>
    <source>
        <strain evidence="1">CU02</strain>
    </source>
</reference>
<comment type="caution">
    <text evidence="1">The sequence shown here is derived from an EMBL/GenBank/DDBJ whole genome shotgun (WGS) entry which is preliminary data.</text>
</comment>
<dbReference type="EMBL" id="JAPHNI010000762">
    <property type="protein sequence ID" value="KAJ8108346.1"/>
    <property type="molecule type" value="Genomic_DNA"/>
</dbReference>
<gene>
    <name evidence="1" type="ORF">OPT61_g8239</name>
</gene>